<dbReference type="RefSeq" id="WP_013251405.1">
    <property type="nucleotide sequence ID" value="NC_014363.1"/>
</dbReference>
<proteinExistence type="predicted"/>
<dbReference type="InterPro" id="IPR014036">
    <property type="entry name" value="DeoR-like_C"/>
</dbReference>
<keyword evidence="4" id="KW-0804">Transcription</keyword>
<dbReference type="InterPro" id="IPR036388">
    <property type="entry name" value="WH-like_DNA-bd_sf"/>
</dbReference>
<dbReference type="eggNOG" id="COG1349">
    <property type="taxonomic scope" value="Bacteria"/>
</dbReference>
<dbReference type="InterPro" id="IPR036390">
    <property type="entry name" value="WH_DNA-bd_sf"/>
</dbReference>
<protein>
    <recommendedName>
        <fullName evidence="1">Lactose phosphotransferase system repressor</fullName>
    </recommendedName>
</protein>
<keyword evidence="3" id="KW-0805">Transcription regulation</keyword>
<organism evidence="7 8">
    <name type="scientific">Olsenella uli (strain ATCC 49627 / DSM 7084 / CCUG 31166 / CIP 109912 / JCM 12494 / LMG 11480 / NCIMB 702895 / VPI D76D-27C)</name>
    <name type="common">Lactobacillus uli</name>
    <dbReference type="NCBI Taxonomy" id="633147"/>
    <lineage>
        <taxon>Bacteria</taxon>
        <taxon>Bacillati</taxon>
        <taxon>Actinomycetota</taxon>
        <taxon>Coriobacteriia</taxon>
        <taxon>Coriobacteriales</taxon>
        <taxon>Atopobiaceae</taxon>
        <taxon>Olsenella</taxon>
    </lineage>
</organism>
<dbReference type="PROSITE" id="PS51000">
    <property type="entry name" value="HTH_DEOR_2"/>
    <property type="match status" value="1"/>
</dbReference>
<dbReference type="InterPro" id="IPR001034">
    <property type="entry name" value="DeoR_HTH"/>
</dbReference>
<evidence type="ECO:0000256" key="3">
    <source>
        <dbReference type="ARBA" id="ARBA00023015"/>
    </source>
</evidence>
<dbReference type="SUPFAM" id="SSF46785">
    <property type="entry name" value="Winged helix' DNA-binding domain"/>
    <property type="match status" value="1"/>
</dbReference>
<dbReference type="OrthoDB" id="7688673at2"/>
<comment type="function">
    <text evidence="5">Repressor of the lactose catabolism operon. Galactose-6-phosphate is the inducer.</text>
</comment>
<dbReference type="Gene3D" id="1.10.10.10">
    <property type="entry name" value="Winged helix-like DNA-binding domain superfamily/Winged helix DNA-binding domain"/>
    <property type="match status" value="1"/>
</dbReference>
<dbReference type="SMART" id="SM01134">
    <property type="entry name" value="DeoRC"/>
    <property type="match status" value="1"/>
</dbReference>
<keyword evidence="2" id="KW-0678">Repressor</keyword>
<dbReference type="STRING" id="633147.Olsu_0538"/>
<evidence type="ECO:0000313" key="8">
    <source>
        <dbReference type="Proteomes" id="UP000000333"/>
    </source>
</evidence>
<evidence type="ECO:0000259" key="6">
    <source>
        <dbReference type="PROSITE" id="PS51000"/>
    </source>
</evidence>
<evidence type="ECO:0000256" key="4">
    <source>
        <dbReference type="ARBA" id="ARBA00023163"/>
    </source>
</evidence>
<dbReference type="Pfam" id="PF08220">
    <property type="entry name" value="HTH_DeoR"/>
    <property type="match status" value="1"/>
</dbReference>
<dbReference type="SUPFAM" id="SSF100950">
    <property type="entry name" value="NagB/RpiA/CoA transferase-like"/>
    <property type="match status" value="1"/>
</dbReference>
<keyword evidence="8" id="KW-1185">Reference proteome</keyword>
<dbReference type="SMART" id="SM00420">
    <property type="entry name" value="HTH_DEOR"/>
    <property type="match status" value="1"/>
</dbReference>
<dbReference type="PANTHER" id="PTHR30363">
    <property type="entry name" value="HTH-TYPE TRANSCRIPTIONAL REGULATOR SRLR-RELATED"/>
    <property type="match status" value="1"/>
</dbReference>
<dbReference type="GeneID" id="78511974"/>
<evidence type="ECO:0000256" key="2">
    <source>
        <dbReference type="ARBA" id="ARBA00022491"/>
    </source>
</evidence>
<evidence type="ECO:0000256" key="5">
    <source>
        <dbReference type="ARBA" id="ARBA00024937"/>
    </source>
</evidence>
<dbReference type="InterPro" id="IPR050313">
    <property type="entry name" value="Carb_Metab_HTH_regulators"/>
</dbReference>
<dbReference type="KEGG" id="ols:Olsu_0538"/>
<dbReference type="Proteomes" id="UP000000333">
    <property type="component" value="Chromosome"/>
</dbReference>
<dbReference type="InterPro" id="IPR037171">
    <property type="entry name" value="NagB/RpiA_transferase-like"/>
</dbReference>
<feature type="domain" description="HTH deoR-type" evidence="6">
    <location>
        <begin position="12"/>
        <end position="67"/>
    </location>
</feature>
<evidence type="ECO:0000313" key="7">
    <source>
        <dbReference type="EMBL" id="ADK67653.1"/>
    </source>
</evidence>
<accession>E1QZ39</accession>
<gene>
    <name evidence="7" type="ordered locus">Olsu_0538</name>
</gene>
<sequence>MALEARGSGLGIDERRAAILALLDRESTVRVSQLAQAFSVSRVTARGDLDALERAGKLRRTHGGAVSLSRQLTVSVQERRVNVNAGAKRAIAHEAARLVSDGESLLLDSGTTALEFVRALSSHSSLTIVTADLTIAEYVDRSMPGCDVVLLGGLLRKAHRYTSGPLALAALAGLRTDSAFLCPGAFAPERGFMTDYQSMAQLKHEMLHAAGRRYCLIDASKVGAGGLMRFAGPGDFEAIVMDRDPDGIVAGQTEGLGVRLVLAQA</sequence>
<dbReference type="GO" id="GO:0003700">
    <property type="term" value="F:DNA-binding transcription factor activity"/>
    <property type="evidence" value="ECO:0007669"/>
    <property type="project" value="InterPro"/>
</dbReference>
<reference evidence="7 8" key="1">
    <citation type="journal article" date="2010" name="Stand. Genomic Sci.">
        <title>Complete genome sequence of Olsenella uli type strain (VPI D76D-27C).</title>
        <authorList>
            <person name="Goker M."/>
            <person name="Held B."/>
            <person name="Lucas S."/>
            <person name="Nolan M."/>
            <person name="Yasawong M."/>
            <person name="Glavina Del Rio T."/>
            <person name="Tice H."/>
            <person name="Cheng J.F."/>
            <person name="Bruce D."/>
            <person name="Detter J.C."/>
            <person name="Tapia R."/>
            <person name="Han C."/>
            <person name="Goodwin L."/>
            <person name="Pitluck S."/>
            <person name="Liolios K."/>
            <person name="Ivanova N."/>
            <person name="Mavromatis K."/>
            <person name="Mikhailova N."/>
            <person name="Pati A."/>
            <person name="Chen A."/>
            <person name="Palaniappan K."/>
            <person name="Land M."/>
            <person name="Hauser L."/>
            <person name="Chang Y.J."/>
            <person name="Jeffries C.D."/>
            <person name="Rohde M."/>
            <person name="Sikorski J."/>
            <person name="Pukall R."/>
            <person name="Woyke T."/>
            <person name="Bristow J."/>
            <person name="Eisen J.A."/>
            <person name="Markowitz V."/>
            <person name="Hugenholtz P."/>
            <person name="Kyrpides N.C."/>
            <person name="Klenk H.P."/>
            <person name="Lapidus A."/>
        </authorList>
    </citation>
    <scope>NUCLEOTIDE SEQUENCE [LARGE SCALE GENOMIC DNA]</scope>
    <source>
        <strain evidence="8">ATCC 49627 / DSM 7084 / CIP 109912 / JCM 12494 / NCIMB 702895 / VPI D76D-27C</strain>
    </source>
</reference>
<dbReference type="PANTHER" id="PTHR30363:SF4">
    <property type="entry name" value="GLYCEROL-3-PHOSPHATE REGULON REPRESSOR"/>
    <property type="match status" value="1"/>
</dbReference>
<dbReference type="PRINTS" id="PR00037">
    <property type="entry name" value="HTHLACR"/>
</dbReference>
<dbReference type="Pfam" id="PF00455">
    <property type="entry name" value="DeoRC"/>
    <property type="match status" value="1"/>
</dbReference>
<dbReference type="EMBL" id="CP002106">
    <property type="protein sequence ID" value="ADK67653.1"/>
    <property type="molecule type" value="Genomic_DNA"/>
</dbReference>
<dbReference type="HOGENOM" id="CLU_060699_0_1_11"/>
<dbReference type="AlphaFoldDB" id="E1QZ39"/>
<name>E1QZ39_OLSUV</name>
<evidence type="ECO:0000256" key="1">
    <source>
        <dbReference type="ARBA" id="ARBA00021390"/>
    </source>
</evidence>